<feature type="region of interest" description="Disordered" evidence="1">
    <location>
        <begin position="88"/>
        <end position="107"/>
    </location>
</feature>
<protein>
    <submittedName>
        <fullName evidence="2">Uncharacterized protein</fullName>
    </submittedName>
</protein>
<evidence type="ECO:0000256" key="1">
    <source>
        <dbReference type="SAM" id="MobiDB-lite"/>
    </source>
</evidence>
<accession>A0A369K2J6</accession>
<dbReference type="EMBL" id="LUEZ02000040">
    <property type="protein sequence ID" value="RDB26073.1"/>
    <property type="molecule type" value="Genomic_DNA"/>
</dbReference>
<keyword evidence="3" id="KW-1185">Reference proteome</keyword>
<dbReference type="AlphaFoldDB" id="A0A369K2J6"/>
<proteinExistence type="predicted"/>
<sequence>MLSQHLHQLVFAAHERSIALNAILSTDSTYHVPHYLRITSLNVMQIHFPTNPTRSPQREHRMASSIMSENHSYPSTSAYNRVIKDSTSTQHNEATRTLHADNEKGFI</sequence>
<evidence type="ECO:0000313" key="3">
    <source>
        <dbReference type="Proteomes" id="UP000076154"/>
    </source>
</evidence>
<reference evidence="2" key="1">
    <citation type="submission" date="2018-04" db="EMBL/GenBank/DDBJ databases">
        <title>Whole genome sequencing of Hypsizygus marmoreus.</title>
        <authorList>
            <person name="Choi I.-G."/>
            <person name="Min B."/>
            <person name="Kim J.-G."/>
            <person name="Kim S."/>
            <person name="Oh Y.-L."/>
            <person name="Kong W.-S."/>
            <person name="Park H."/>
            <person name="Jeong J."/>
            <person name="Song E.-S."/>
        </authorList>
    </citation>
    <scope>NUCLEOTIDE SEQUENCE [LARGE SCALE GENOMIC DNA]</scope>
    <source>
        <strain evidence="2">51987-8</strain>
    </source>
</reference>
<evidence type="ECO:0000313" key="2">
    <source>
        <dbReference type="EMBL" id="RDB26073.1"/>
    </source>
</evidence>
<comment type="caution">
    <text evidence="2">The sequence shown here is derived from an EMBL/GenBank/DDBJ whole genome shotgun (WGS) entry which is preliminary data.</text>
</comment>
<feature type="compositionally biased region" description="Basic and acidic residues" evidence="1">
    <location>
        <begin position="93"/>
        <end position="107"/>
    </location>
</feature>
<gene>
    <name evidence="2" type="ORF">Hypma_006152</name>
</gene>
<dbReference type="InParanoid" id="A0A369K2J6"/>
<organism evidence="2 3">
    <name type="scientific">Hypsizygus marmoreus</name>
    <name type="common">White beech mushroom</name>
    <name type="synonym">Agaricus marmoreus</name>
    <dbReference type="NCBI Taxonomy" id="39966"/>
    <lineage>
        <taxon>Eukaryota</taxon>
        <taxon>Fungi</taxon>
        <taxon>Dikarya</taxon>
        <taxon>Basidiomycota</taxon>
        <taxon>Agaricomycotina</taxon>
        <taxon>Agaricomycetes</taxon>
        <taxon>Agaricomycetidae</taxon>
        <taxon>Agaricales</taxon>
        <taxon>Tricholomatineae</taxon>
        <taxon>Lyophyllaceae</taxon>
        <taxon>Hypsizygus</taxon>
    </lineage>
</organism>
<name>A0A369K2J6_HYPMA</name>
<dbReference type="Proteomes" id="UP000076154">
    <property type="component" value="Unassembled WGS sequence"/>
</dbReference>